<evidence type="ECO:0000313" key="2">
    <source>
        <dbReference type="EMBL" id="KAE8989072.1"/>
    </source>
</evidence>
<dbReference type="AlphaFoldDB" id="A0A6A3J478"/>
<dbReference type="Proteomes" id="UP000435112">
    <property type="component" value="Unassembled WGS sequence"/>
</dbReference>
<evidence type="ECO:0008006" key="4">
    <source>
        <dbReference type="Google" id="ProtNLM"/>
    </source>
</evidence>
<keyword evidence="1" id="KW-0732">Signal</keyword>
<feature type="signal peptide" evidence="1">
    <location>
        <begin position="1"/>
        <end position="17"/>
    </location>
</feature>
<sequence length="65" mass="7405">MLHVVCADFIIFLACRAGGNPKSVTYVYKNKTCMAIKRFRRRHGWPSPCSPLLPHPAHPWKRVSG</sequence>
<reference evidence="2 3" key="1">
    <citation type="submission" date="2018-09" db="EMBL/GenBank/DDBJ databases">
        <title>Genomic investigation of the strawberry pathogen Phytophthora fragariae indicates pathogenicity is determined by transcriptional variation in three key races.</title>
        <authorList>
            <person name="Adams T.M."/>
            <person name="Armitage A.D."/>
            <person name="Sobczyk M.K."/>
            <person name="Bates H.J."/>
            <person name="Dunwell J.M."/>
            <person name="Nellist C.F."/>
            <person name="Harrison R.J."/>
        </authorList>
    </citation>
    <scope>NUCLEOTIDE SEQUENCE [LARGE SCALE GENOMIC DNA]</scope>
    <source>
        <strain evidence="2 3">SCRP324</strain>
    </source>
</reference>
<organism evidence="2 3">
    <name type="scientific">Phytophthora rubi</name>
    <dbReference type="NCBI Taxonomy" id="129364"/>
    <lineage>
        <taxon>Eukaryota</taxon>
        <taxon>Sar</taxon>
        <taxon>Stramenopiles</taxon>
        <taxon>Oomycota</taxon>
        <taxon>Peronosporomycetes</taxon>
        <taxon>Peronosporales</taxon>
        <taxon>Peronosporaceae</taxon>
        <taxon>Phytophthora</taxon>
    </lineage>
</organism>
<proteinExistence type="predicted"/>
<accession>A0A6A3J478</accession>
<gene>
    <name evidence="2" type="ORF">PR002_g21558</name>
</gene>
<evidence type="ECO:0000313" key="3">
    <source>
        <dbReference type="Proteomes" id="UP000435112"/>
    </source>
</evidence>
<protein>
    <recommendedName>
        <fullName evidence="4">Secreted protein</fullName>
    </recommendedName>
</protein>
<dbReference type="EMBL" id="QXFU01002196">
    <property type="protein sequence ID" value="KAE8989072.1"/>
    <property type="molecule type" value="Genomic_DNA"/>
</dbReference>
<name>A0A6A3J478_9STRA</name>
<comment type="caution">
    <text evidence="2">The sequence shown here is derived from an EMBL/GenBank/DDBJ whole genome shotgun (WGS) entry which is preliminary data.</text>
</comment>
<evidence type="ECO:0000256" key="1">
    <source>
        <dbReference type="SAM" id="SignalP"/>
    </source>
</evidence>
<feature type="chain" id="PRO_5025632351" description="Secreted protein" evidence="1">
    <location>
        <begin position="18"/>
        <end position="65"/>
    </location>
</feature>